<reference evidence="2 3" key="1">
    <citation type="journal article" date="2009" name="Stand. Genomic Sci.">
        <title>Complete genome sequence of Beutenbergia cavernae type strain (HKI 0122).</title>
        <authorList>
            <person name="Land M."/>
            <person name="Pukall R."/>
            <person name="Abt B."/>
            <person name="Goker M."/>
            <person name="Rohde M."/>
            <person name="Glavina Del Rio T."/>
            <person name="Tice H."/>
            <person name="Copeland A."/>
            <person name="Cheng J.F."/>
            <person name="Lucas S."/>
            <person name="Chen F."/>
            <person name="Nolan M."/>
            <person name="Bruce D."/>
            <person name="Goodwin L."/>
            <person name="Pitluck S."/>
            <person name="Ivanova N."/>
            <person name="Mavromatis K."/>
            <person name="Ovchinnikova G."/>
            <person name="Pati A."/>
            <person name="Chen A."/>
            <person name="Palaniappan K."/>
            <person name="Hauser L."/>
            <person name="Chang Y.J."/>
            <person name="Jefferies C.C."/>
            <person name="Saunders E."/>
            <person name="Brettin T."/>
            <person name="Detter J.C."/>
            <person name="Han C."/>
            <person name="Chain P."/>
            <person name="Bristow J."/>
            <person name="Eisen J.A."/>
            <person name="Markowitz V."/>
            <person name="Hugenholtz P."/>
            <person name="Kyrpides N.C."/>
            <person name="Klenk H.P."/>
            <person name="Lapidus A."/>
        </authorList>
    </citation>
    <scope>NUCLEOTIDE SEQUENCE [LARGE SCALE GENOMIC DNA]</scope>
    <source>
        <strain evidence="3">ATCC BAA-8 / DSM 12333 / NBRC 16432</strain>
    </source>
</reference>
<evidence type="ECO:0000313" key="3">
    <source>
        <dbReference type="Proteomes" id="UP000007962"/>
    </source>
</evidence>
<dbReference type="STRING" id="471853.Bcav_3453"/>
<feature type="domain" description="DUF5655" evidence="1">
    <location>
        <begin position="11"/>
        <end position="119"/>
    </location>
</feature>
<dbReference type="eggNOG" id="ENOG5033BY0">
    <property type="taxonomic scope" value="Bacteria"/>
</dbReference>
<dbReference type="Proteomes" id="UP000007962">
    <property type="component" value="Chromosome"/>
</dbReference>
<dbReference type="OrthoDB" id="3530622at2"/>
<dbReference type="RefSeq" id="WP_015883932.1">
    <property type="nucleotide sequence ID" value="NC_012669.1"/>
</dbReference>
<evidence type="ECO:0000313" key="2">
    <source>
        <dbReference type="EMBL" id="ACQ81695.1"/>
    </source>
</evidence>
<keyword evidence="3" id="KW-1185">Reference proteome</keyword>
<sequence>MSDDVEPWTVERHLAAASAPSAALYERLDAVLRSFGPVRVSVSKTAVTFKGTRRGFAGARPKGDGLVGYLDLMRRLPEDPRIRSAVPYQRNLVVHQFRLLEDADLDDQFVAWLREGYDVGCGAHLQA</sequence>
<dbReference type="Pfam" id="PF18899">
    <property type="entry name" value="DUF5655"/>
    <property type="match status" value="1"/>
</dbReference>
<dbReference type="HOGENOM" id="CLU_1966257_0_0_11"/>
<organism evidence="2 3">
    <name type="scientific">Beutenbergia cavernae (strain ATCC BAA-8 / DSM 12333 / CCUG 43141 / JCM 11478 / NBRC 16432 / NCIMB 13614 / HKI 0122)</name>
    <dbReference type="NCBI Taxonomy" id="471853"/>
    <lineage>
        <taxon>Bacteria</taxon>
        <taxon>Bacillati</taxon>
        <taxon>Actinomycetota</taxon>
        <taxon>Actinomycetes</taxon>
        <taxon>Micrococcales</taxon>
        <taxon>Beutenbergiaceae</taxon>
        <taxon>Beutenbergia</taxon>
    </lineage>
</organism>
<accession>C5C270</accession>
<evidence type="ECO:0000259" key="1">
    <source>
        <dbReference type="Pfam" id="PF18899"/>
    </source>
</evidence>
<dbReference type="EMBL" id="CP001618">
    <property type="protein sequence ID" value="ACQ81695.1"/>
    <property type="molecule type" value="Genomic_DNA"/>
</dbReference>
<dbReference type="KEGG" id="bcv:Bcav_3453"/>
<dbReference type="AlphaFoldDB" id="C5C270"/>
<dbReference type="InterPro" id="IPR043714">
    <property type="entry name" value="DUF5655"/>
</dbReference>
<name>C5C270_BEUC1</name>
<gene>
    <name evidence="2" type="ordered locus">Bcav_3453</name>
</gene>
<proteinExistence type="predicted"/>
<protein>
    <recommendedName>
        <fullName evidence="1">DUF5655 domain-containing protein</fullName>
    </recommendedName>
</protein>